<organism evidence="1 2">
    <name type="scientific">Citrus sinensis</name>
    <name type="common">Sweet orange</name>
    <name type="synonym">Citrus aurantium var. sinensis</name>
    <dbReference type="NCBI Taxonomy" id="2711"/>
    <lineage>
        <taxon>Eukaryota</taxon>
        <taxon>Viridiplantae</taxon>
        <taxon>Streptophyta</taxon>
        <taxon>Embryophyta</taxon>
        <taxon>Tracheophyta</taxon>
        <taxon>Spermatophyta</taxon>
        <taxon>Magnoliopsida</taxon>
        <taxon>eudicotyledons</taxon>
        <taxon>Gunneridae</taxon>
        <taxon>Pentapetalae</taxon>
        <taxon>rosids</taxon>
        <taxon>malvids</taxon>
        <taxon>Sapindales</taxon>
        <taxon>Rutaceae</taxon>
        <taxon>Aurantioideae</taxon>
        <taxon>Citrus</taxon>
    </lineage>
</organism>
<dbReference type="EMBL" id="CM039176">
    <property type="protein sequence ID" value="KAH9717448.1"/>
    <property type="molecule type" value="Genomic_DNA"/>
</dbReference>
<sequence>MKSKVGLLSLIKQSSCTCSMNSHYNKTPLTAAPFARAFKSPDSNFRFSPSLFLARRFESIKAGKQLDSFGSSVNNQFLDFPGGRVAFTPNMRFISESSEERIPCYRVLDDDGQPFPDSSFVKVSEGVAIKMYNDMVTLQTMDTIFYEAQRQGRISFYLTTSGEEAINIASAAAIKNDDFVVPQTVMILTSSSTQLPHAVGAAYALKMDQKDACAVTYFGDGGTSEGDFHAALNFSAVTEAPVIFICRNNGWAISTPISDQFRSDGAVVKGRAYGVRSIRVDGNDALAIYSAVHAAREMAIGEGRPILIEALTYRVGHHTTSDDSTKYRPVDEIEWWRTTQDPVTRFRKWIESNGWWNGDIESELRSSVRKQILHALQEAEKAEKPPISDLFTDVYDVSPSNLREQEHSLRETIKKHPQDYPSNVPI</sequence>
<keyword evidence="2" id="KW-1185">Reference proteome</keyword>
<evidence type="ECO:0000313" key="1">
    <source>
        <dbReference type="EMBL" id="KAH9717448.1"/>
    </source>
</evidence>
<evidence type="ECO:0000313" key="2">
    <source>
        <dbReference type="Proteomes" id="UP000829398"/>
    </source>
</evidence>
<dbReference type="Proteomes" id="UP000829398">
    <property type="component" value="Chromosome 7"/>
</dbReference>
<accession>A0ACB8JII1</accession>
<protein>
    <submittedName>
        <fullName evidence="1">2-oxoisovalerate dehydrogenase subunit alpha 2</fullName>
    </submittedName>
</protein>
<gene>
    <name evidence="1" type="ORF">KPL71_021818</name>
</gene>
<name>A0ACB8JII1_CITSI</name>
<comment type="caution">
    <text evidence="1">The sequence shown here is derived from an EMBL/GenBank/DDBJ whole genome shotgun (WGS) entry which is preliminary data.</text>
</comment>
<proteinExistence type="predicted"/>
<reference evidence="2" key="1">
    <citation type="journal article" date="2023" name="Hortic. Res.">
        <title>A chromosome-level phased genome enabling allele-level studies in sweet orange: a case study on citrus Huanglongbing tolerance.</title>
        <authorList>
            <person name="Wu B."/>
            <person name="Yu Q."/>
            <person name="Deng Z."/>
            <person name="Duan Y."/>
            <person name="Luo F."/>
            <person name="Gmitter F. Jr."/>
        </authorList>
    </citation>
    <scope>NUCLEOTIDE SEQUENCE [LARGE SCALE GENOMIC DNA]</scope>
    <source>
        <strain evidence="2">cv. Valencia</strain>
    </source>
</reference>